<reference evidence="16" key="1">
    <citation type="submission" date="2012-08" db="EMBL/GenBank/DDBJ databases">
        <title>Comparative genomics of metastatic and non-metastatic Leishmania guyanensis provides insights into polygenic factors involved in Leishmania RNA virus infection.</title>
        <authorList>
            <person name="Smith D."/>
            <person name="Hertz-Fowler C."/>
            <person name="Martin R."/>
            <person name="Dickens N."/>
            <person name="Fasel N."/>
            <person name="Falquet L."/>
            <person name="Beverley S."/>
            <person name="Zangger H."/>
            <person name="Calderon-Copete S."/>
            <person name="Mottram J."/>
            <person name="Xenarios I."/>
        </authorList>
    </citation>
    <scope>NUCLEOTIDE SEQUENCE</scope>
    <source>
        <strain evidence="16">MHOM/BR/75/M4147/SSU:IR2SAT-LUC</strain>
    </source>
</reference>
<keyword evidence="8" id="KW-0969">Cilium</keyword>
<dbReference type="PANTHER" id="PTHR19265:SF0">
    <property type="entry name" value="MEIOSIS-SPECIFIC NUCLEAR STRUCTURAL PROTEIN 1"/>
    <property type="match status" value="1"/>
</dbReference>
<evidence type="ECO:0000256" key="2">
    <source>
        <dbReference type="ARBA" id="ARBA00004611"/>
    </source>
</evidence>
<evidence type="ECO:0000256" key="4">
    <source>
        <dbReference type="ARBA" id="ARBA00014813"/>
    </source>
</evidence>
<keyword evidence="6" id="KW-0282">Flagellum</keyword>
<feature type="coiled-coil region" evidence="14">
    <location>
        <begin position="361"/>
        <end position="398"/>
    </location>
</feature>
<organism evidence="16">
    <name type="scientific">Leishmania guyanensis</name>
    <dbReference type="NCBI Taxonomy" id="5670"/>
    <lineage>
        <taxon>Eukaryota</taxon>
        <taxon>Discoba</taxon>
        <taxon>Euglenozoa</taxon>
        <taxon>Kinetoplastea</taxon>
        <taxon>Metakinetoplastina</taxon>
        <taxon>Trypanosomatida</taxon>
        <taxon>Trypanosomatidae</taxon>
        <taxon>Leishmaniinae</taxon>
        <taxon>Leishmania</taxon>
        <taxon>Leishmania guyanensis species complex</taxon>
    </lineage>
</organism>
<evidence type="ECO:0000256" key="6">
    <source>
        <dbReference type="ARBA" id="ARBA00022846"/>
    </source>
</evidence>
<sequence>MSSSESRAERLRRVNRYKAMQAELARQKEEENFAAMRSAKLKAAATDEALAAELAEQQRLEVKDAKMLQLVRDYPEVRSLEAQLKYAYLRKSRAEQVTDRTAAKALEAEEQRRYMEYLAEKDRLAKVEEEKKRQEDMERFRRHQAAQLEIIRQHRLAATEEAKQREQERIAVDAVVARVQEQDFLETLARRDRQRQLMEEQDEFCRLRAAMKKAEQDREAKEEAAIRAYLDEQARRREMDAKVARERDAVKARVLEEQGRRIVEEETKKRELEMLLQEYYEEERLTKEQMLIAAEKASRERMAAAVTRENQQLIDQRRLAKEAQLADEMRFRQLAMEQLASEAKMQQLNRQKQAQLKRQHIAEVQQRLEERRLLKEQEKELERKVEEQDRKREEQIQEYIRRARAQLLAEHLPKLGSYAPVRAMRDEEKIQFLPQIKTASAALRES</sequence>
<feature type="domain" description="Trichohyalin-plectin-homology" evidence="15">
    <location>
        <begin position="72"/>
        <end position="420"/>
    </location>
</feature>
<dbReference type="Pfam" id="PF13868">
    <property type="entry name" value="TPH"/>
    <property type="match status" value="1"/>
</dbReference>
<keyword evidence="5" id="KW-0963">Cytoplasm</keyword>
<proteinExistence type="inferred from homology"/>
<accession>A0A1E1J2E5</accession>
<name>A0A1E1J2E5_LEIGU</name>
<dbReference type="GO" id="GO:0005634">
    <property type="term" value="C:nucleus"/>
    <property type="evidence" value="ECO:0007669"/>
    <property type="project" value="UniProtKB-SubCell"/>
</dbReference>
<evidence type="ECO:0000256" key="14">
    <source>
        <dbReference type="SAM" id="Coils"/>
    </source>
</evidence>
<dbReference type="PANTHER" id="PTHR19265">
    <property type="entry name" value="MEIOSIS-SPECIFIC NUCLEAR STRUCTURAL PROTEIN 1"/>
    <property type="match status" value="1"/>
</dbReference>
<evidence type="ECO:0000256" key="8">
    <source>
        <dbReference type="ARBA" id="ARBA00023069"/>
    </source>
</evidence>
<dbReference type="InterPro" id="IPR043597">
    <property type="entry name" value="TPH_dom"/>
</dbReference>
<comment type="similarity">
    <text evidence="3">Belongs to the MNS1 family.</text>
</comment>
<dbReference type="InterPro" id="IPR026504">
    <property type="entry name" value="MNS1"/>
</dbReference>
<comment type="subcellular location">
    <subcellularLocation>
        <location evidence="2">Cytoplasm</location>
        <location evidence="2">Cytoskeleton</location>
        <location evidence="2">Flagellum axoneme</location>
    </subcellularLocation>
    <subcellularLocation>
        <location evidence="1">Nucleus</location>
    </subcellularLocation>
</comment>
<dbReference type="EMBL" id="CALQ01001363">
    <property type="protein sequence ID" value="CCM17713.1"/>
    <property type="molecule type" value="Genomic_DNA"/>
</dbReference>
<evidence type="ECO:0000256" key="12">
    <source>
        <dbReference type="ARBA" id="ARBA00023273"/>
    </source>
</evidence>
<evidence type="ECO:0000256" key="9">
    <source>
        <dbReference type="ARBA" id="ARBA00023212"/>
    </source>
</evidence>
<protein>
    <recommendedName>
        <fullName evidence="4">Meiosis-specific nuclear structural protein 1</fullName>
    </recommendedName>
</protein>
<comment type="function">
    <text evidence="13">Microtubule inner protein (MIP) part of the dynein-decorated doublet microtubules (DMTs) in cilia axoneme, which is required for motile cilia beating. May play a role in the control of meiotic division and germ cell differentiation through regulation of pairing and recombination during meiosis. Required for sperm flagella assembly. May play a role in the assembly and function of the outer dynein arm-docking complex (ODA-DC). ODA-DC mediates outer dynein arms (ODA) binding onto the axonemal doublet microtubules.</text>
</comment>
<evidence type="ECO:0000256" key="13">
    <source>
        <dbReference type="ARBA" id="ARBA00046114"/>
    </source>
</evidence>
<keyword evidence="10" id="KW-0539">Nucleus</keyword>
<evidence type="ECO:0000313" key="16">
    <source>
        <dbReference type="EMBL" id="CCM17713.1"/>
    </source>
</evidence>
<evidence type="ECO:0000256" key="10">
    <source>
        <dbReference type="ARBA" id="ARBA00023242"/>
    </source>
</evidence>
<evidence type="ECO:0000256" key="3">
    <source>
        <dbReference type="ARBA" id="ARBA00009158"/>
    </source>
</evidence>
<keyword evidence="9" id="KW-0206">Cytoskeleton</keyword>
<dbReference type="GO" id="GO:0051321">
    <property type="term" value="P:meiotic cell cycle"/>
    <property type="evidence" value="ECO:0007669"/>
    <property type="project" value="UniProtKB-KW"/>
</dbReference>
<evidence type="ECO:0000256" key="1">
    <source>
        <dbReference type="ARBA" id="ARBA00004123"/>
    </source>
</evidence>
<keyword evidence="11" id="KW-0469">Meiosis</keyword>
<evidence type="ECO:0000256" key="7">
    <source>
        <dbReference type="ARBA" id="ARBA00023054"/>
    </source>
</evidence>
<keyword evidence="7 14" id="KW-0175">Coiled coil</keyword>
<evidence type="ECO:0000256" key="5">
    <source>
        <dbReference type="ARBA" id="ARBA00022490"/>
    </source>
</evidence>
<dbReference type="AlphaFoldDB" id="A0A1E1J2E5"/>
<evidence type="ECO:0000259" key="15">
    <source>
        <dbReference type="Pfam" id="PF13868"/>
    </source>
</evidence>
<gene>
    <name evidence="16" type="primary">LgM4147LRVhigh.30.01691.00620</name>
    <name evidence="16" type="ORF">BN36_3052110</name>
</gene>
<keyword evidence="12" id="KW-0966">Cell projection</keyword>
<feature type="coiled-coil region" evidence="14">
    <location>
        <begin position="255"/>
        <end position="323"/>
    </location>
</feature>
<evidence type="ECO:0000256" key="11">
    <source>
        <dbReference type="ARBA" id="ARBA00023254"/>
    </source>
</evidence>